<organism evidence="2 3">
    <name type="scientific">Pocillopora damicornis</name>
    <name type="common">Cauliflower coral</name>
    <name type="synonym">Millepora damicornis</name>
    <dbReference type="NCBI Taxonomy" id="46731"/>
    <lineage>
        <taxon>Eukaryota</taxon>
        <taxon>Metazoa</taxon>
        <taxon>Cnidaria</taxon>
        <taxon>Anthozoa</taxon>
        <taxon>Hexacorallia</taxon>
        <taxon>Scleractinia</taxon>
        <taxon>Astrocoeniina</taxon>
        <taxon>Pocilloporidae</taxon>
        <taxon>Pocillopora</taxon>
    </lineage>
</organism>
<dbReference type="GO" id="GO:0005634">
    <property type="term" value="C:nucleus"/>
    <property type="evidence" value="ECO:0007669"/>
    <property type="project" value="TreeGrafter"/>
</dbReference>
<feature type="compositionally biased region" description="Basic and acidic residues" evidence="1">
    <location>
        <begin position="160"/>
        <end position="170"/>
    </location>
</feature>
<feature type="region of interest" description="Disordered" evidence="1">
    <location>
        <begin position="86"/>
        <end position="118"/>
    </location>
</feature>
<feature type="compositionally biased region" description="Basic residues" evidence="1">
    <location>
        <begin position="150"/>
        <end position="159"/>
    </location>
</feature>
<reference evidence="2 3" key="1">
    <citation type="journal article" date="2018" name="Sci. Rep.">
        <title>Comparative analysis of the Pocillopora damicornis genome highlights role of immune system in coral evolution.</title>
        <authorList>
            <person name="Cunning R."/>
            <person name="Bay R.A."/>
            <person name="Gillette P."/>
            <person name="Baker A.C."/>
            <person name="Traylor-Knowles N."/>
        </authorList>
    </citation>
    <scope>NUCLEOTIDE SEQUENCE [LARGE SCALE GENOMIC DNA]</scope>
    <source>
        <strain evidence="2">RSMAS</strain>
        <tissue evidence="2">Whole animal</tissue>
    </source>
</reference>
<feature type="region of interest" description="Disordered" evidence="1">
    <location>
        <begin position="193"/>
        <end position="217"/>
    </location>
</feature>
<name>A0A3M6T523_POCDA</name>
<gene>
    <name evidence="2" type="ORF">pdam_00010029</name>
</gene>
<feature type="region of interest" description="Disordered" evidence="1">
    <location>
        <begin position="274"/>
        <end position="304"/>
    </location>
</feature>
<accession>A0A3M6T523</accession>
<dbReference type="Proteomes" id="UP000275408">
    <property type="component" value="Unassembled WGS sequence"/>
</dbReference>
<dbReference type="AlphaFoldDB" id="A0A3M6T523"/>
<evidence type="ECO:0000313" key="2">
    <source>
        <dbReference type="EMBL" id="RMX36467.1"/>
    </source>
</evidence>
<dbReference type="PANTHER" id="PTHR13518:SF1">
    <property type="entry name" value="C2ORF42 HOMOLOG"/>
    <property type="match status" value="1"/>
</dbReference>
<dbReference type="PANTHER" id="PTHR13518">
    <property type="entry name" value="PUTATIVE TREBLE-CLEF ZINC-FINGER C2ORF42 FAMILY MEMBER"/>
    <property type="match status" value="1"/>
</dbReference>
<feature type="region of interest" description="Disordered" evidence="1">
    <location>
        <begin position="144"/>
        <end position="170"/>
    </location>
</feature>
<dbReference type="InterPro" id="IPR026049">
    <property type="entry name" value="C2orf42"/>
</dbReference>
<sequence>MSDETIWSDQSSEQVSNPAPILETSLMATAEDHVIVKLLTGNNVTSSSSNSSEVLAKLLSGSVHSSSPSAVTVGTTFMWSSVQSPGLRKIEPKPTDSGNEGEKIEVENESNPPGRLLGINATRRGVKTCPICMKKIGYRSKQCKFCSPGKPRKRSRKSKQSKESNHYDDGRGTTCVELDVVVIDGETEVATSEISSTVPEVVAKEEVEDSGTDTTISFGQETQEDDVVTGDTVATEGVVGKKSYHTSLQDLIQTLLVQNQNSSVFIPPSERVETDKLSMAQPNSDQQHQQGGNEEIEQEQEQIQMAGAAVGTPENSYDANSVALFLGHLAQQNGKKIRTALNPVIDNTRSSTGTSSLIGVKTKHIVIEDDLSSQAKYRKIRPKSIDDGTAVVEIRSSVASTVEEDMADNVAESRPIESQLRMLPGNATRRGVMPCQKCQCLIGCRSKVCKHCKSLLNESNPPFKRNKKQQRQAVQLQIPSNSTVMVFSVRRSKVGPDHRCFVWCERNFPDNRMRDVYSCDYPPCVTARELGSKAPSFLCEHAKVCRSQGSINNSRALYLDQEKLSGEFFSGEVSNSLKDLNLRCDSKNVALVQCVSERTFVVVDQLHFEQGGSLAPDLIGFVHVRFERTKANGGLRIEVFCSGRPCMAWNPVFSCTVNKGSSLPVLRSLNCVHYSACLWAIASDVELAQEFKLFLDNAKMKVNNTEED</sequence>
<comment type="caution">
    <text evidence="2">The sequence shown here is derived from an EMBL/GenBank/DDBJ whole genome shotgun (WGS) entry which is preliminary data.</text>
</comment>
<evidence type="ECO:0000313" key="3">
    <source>
        <dbReference type="Proteomes" id="UP000275408"/>
    </source>
</evidence>
<dbReference type="EMBL" id="RCHS01004322">
    <property type="protein sequence ID" value="RMX36467.1"/>
    <property type="molecule type" value="Genomic_DNA"/>
</dbReference>
<evidence type="ECO:0000256" key="1">
    <source>
        <dbReference type="SAM" id="MobiDB-lite"/>
    </source>
</evidence>
<proteinExistence type="predicted"/>
<dbReference type="OrthoDB" id="6506929at2759"/>
<keyword evidence="3" id="KW-1185">Reference proteome</keyword>
<dbReference type="STRING" id="46731.A0A3M6T523"/>
<feature type="compositionally biased region" description="Basic and acidic residues" evidence="1">
    <location>
        <begin position="88"/>
        <end position="106"/>
    </location>
</feature>
<protein>
    <submittedName>
        <fullName evidence="2">Uncharacterized protein</fullName>
    </submittedName>
</protein>